<keyword evidence="5 7" id="KW-0560">Oxidoreductase</keyword>
<evidence type="ECO:0000259" key="9">
    <source>
        <dbReference type="Pfam" id="PF00080"/>
    </source>
</evidence>
<dbReference type="OrthoDB" id="2015551at2759"/>
<dbReference type="FunFam" id="2.60.40.200:FF:000001">
    <property type="entry name" value="Superoxide dismutase [Cu-Zn]"/>
    <property type="match status" value="1"/>
</dbReference>
<evidence type="ECO:0000256" key="4">
    <source>
        <dbReference type="ARBA" id="ARBA00022862"/>
    </source>
</evidence>
<feature type="domain" description="Superoxide dismutase copper/zinc binding" evidence="9">
    <location>
        <begin position="94"/>
        <end position="227"/>
    </location>
</feature>
<dbReference type="InterPro" id="IPR036423">
    <property type="entry name" value="SOD-like_Cu/Zn_dom_sf"/>
</dbReference>
<dbReference type="Gene3D" id="2.60.40.200">
    <property type="entry name" value="Superoxide dismutase, copper/zinc binding domain"/>
    <property type="match status" value="1"/>
</dbReference>
<dbReference type="PROSITE" id="PS00087">
    <property type="entry name" value="SOD_CU_ZN_1"/>
    <property type="match status" value="1"/>
</dbReference>
<evidence type="ECO:0000256" key="5">
    <source>
        <dbReference type="ARBA" id="ARBA00023002"/>
    </source>
</evidence>
<proteinExistence type="inferred from homology"/>
<evidence type="ECO:0000256" key="3">
    <source>
        <dbReference type="ARBA" id="ARBA00022833"/>
    </source>
</evidence>
<reference evidence="10" key="1">
    <citation type="journal article" date="2021" name="Mol. Ecol. Resour.">
        <title>Apolygus lucorum genome provides insights into omnivorousness and mesophyll feeding.</title>
        <authorList>
            <person name="Liu Y."/>
            <person name="Liu H."/>
            <person name="Wang H."/>
            <person name="Huang T."/>
            <person name="Liu B."/>
            <person name="Yang B."/>
            <person name="Yin L."/>
            <person name="Li B."/>
            <person name="Zhang Y."/>
            <person name="Zhang S."/>
            <person name="Jiang F."/>
            <person name="Zhang X."/>
            <person name="Ren Y."/>
            <person name="Wang B."/>
            <person name="Wang S."/>
            <person name="Lu Y."/>
            <person name="Wu K."/>
            <person name="Fan W."/>
            <person name="Wang G."/>
        </authorList>
    </citation>
    <scope>NUCLEOTIDE SEQUENCE</scope>
    <source>
        <strain evidence="10">12Hb</strain>
    </source>
</reference>
<name>A0A8S9X5Y4_APOLU</name>
<evidence type="ECO:0000256" key="2">
    <source>
        <dbReference type="ARBA" id="ARBA00022723"/>
    </source>
</evidence>
<keyword evidence="4" id="KW-0049">Antioxidant</keyword>
<keyword evidence="2 7" id="KW-0479">Metal-binding</keyword>
<feature type="region of interest" description="Disordered" evidence="8">
    <location>
        <begin position="15"/>
        <end position="59"/>
    </location>
</feature>
<evidence type="ECO:0000313" key="10">
    <source>
        <dbReference type="EMBL" id="KAF6203879.1"/>
    </source>
</evidence>
<comment type="similarity">
    <text evidence="1 7">Belongs to the Cu-Zn superoxide dismutase family.</text>
</comment>
<evidence type="ECO:0000256" key="7">
    <source>
        <dbReference type="RuleBase" id="RU000393"/>
    </source>
</evidence>
<dbReference type="PANTHER" id="PTHR10003">
    <property type="entry name" value="SUPEROXIDE DISMUTASE CU-ZN -RELATED"/>
    <property type="match status" value="1"/>
</dbReference>
<evidence type="ECO:0000256" key="1">
    <source>
        <dbReference type="ARBA" id="ARBA00010457"/>
    </source>
</evidence>
<comment type="function">
    <text evidence="7">Destroys radicals which are normally produced within the cells and which are toxic to biological systems.</text>
</comment>
<dbReference type="PROSITE" id="PS00332">
    <property type="entry name" value="SOD_CU_ZN_2"/>
    <property type="match status" value="1"/>
</dbReference>
<dbReference type="AlphaFoldDB" id="A0A8S9X5Y4"/>
<dbReference type="InterPro" id="IPR018152">
    <property type="entry name" value="SOD_Cu/Zn_BS"/>
</dbReference>
<evidence type="ECO:0000313" key="11">
    <source>
        <dbReference type="Proteomes" id="UP000466442"/>
    </source>
</evidence>
<comment type="cofactor">
    <cofactor evidence="7">
        <name>Zn(2+)</name>
        <dbReference type="ChEBI" id="CHEBI:29105"/>
    </cofactor>
    <text evidence="7">Binds 1 zinc ion per subunit.</text>
</comment>
<evidence type="ECO:0000256" key="8">
    <source>
        <dbReference type="SAM" id="MobiDB-lite"/>
    </source>
</evidence>
<accession>A0A8S9X5Y4</accession>
<comment type="cofactor">
    <cofactor evidence="7">
        <name>Cu cation</name>
        <dbReference type="ChEBI" id="CHEBI:23378"/>
    </cofactor>
    <text evidence="7">Binds 1 copper ion per subunit.</text>
</comment>
<dbReference type="EMBL" id="WIXP02000010">
    <property type="protein sequence ID" value="KAF6203879.1"/>
    <property type="molecule type" value="Genomic_DNA"/>
</dbReference>
<dbReference type="GO" id="GO:0005507">
    <property type="term" value="F:copper ion binding"/>
    <property type="evidence" value="ECO:0007669"/>
    <property type="project" value="InterPro"/>
</dbReference>
<dbReference type="Pfam" id="PF00080">
    <property type="entry name" value="Sod_Cu"/>
    <property type="match status" value="1"/>
</dbReference>
<dbReference type="SUPFAM" id="SSF49329">
    <property type="entry name" value="Cu,Zn superoxide dismutase-like"/>
    <property type="match status" value="1"/>
</dbReference>
<dbReference type="InterPro" id="IPR001424">
    <property type="entry name" value="SOD_Cu_Zn_dom"/>
</dbReference>
<comment type="caution">
    <text evidence="10">The sequence shown here is derived from an EMBL/GenBank/DDBJ whole genome shotgun (WGS) entry which is preliminary data.</text>
</comment>
<gene>
    <name evidence="10" type="ORF">GE061_002214</name>
</gene>
<feature type="compositionally biased region" description="Polar residues" evidence="8">
    <location>
        <begin position="22"/>
        <end position="42"/>
    </location>
</feature>
<sequence length="262" mass="27143">MVRLPLAGGTGIRSRVAGGSRFSESSPSAATGPSLSLRSSARPNEPRRARSRTPPRAQTNIKMRSIAAILAFMCVAANAQQKAIVVFTTGGNGVVGNVTFTQEGGSVRLEGTVENLKPGEHGFHIHEKGDLTSGCTSTGGHYNPYSKNHGGPHDKERHVGDLGNIVSEPEGVAHVAIVDKVISLVGPTSILGRAVVIHSDRDDLGKGGFDDSLKTGHAGTRVACGIIGTLNPGTQSLAASSASANVGYLTLISLVSLRFFQS</sequence>
<organism evidence="10 11">
    <name type="scientific">Apolygus lucorum</name>
    <name type="common">Small green plant bug</name>
    <name type="synonym">Lygocoris lucorum</name>
    <dbReference type="NCBI Taxonomy" id="248454"/>
    <lineage>
        <taxon>Eukaryota</taxon>
        <taxon>Metazoa</taxon>
        <taxon>Ecdysozoa</taxon>
        <taxon>Arthropoda</taxon>
        <taxon>Hexapoda</taxon>
        <taxon>Insecta</taxon>
        <taxon>Pterygota</taxon>
        <taxon>Neoptera</taxon>
        <taxon>Paraneoptera</taxon>
        <taxon>Hemiptera</taxon>
        <taxon>Heteroptera</taxon>
        <taxon>Panheteroptera</taxon>
        <taxon>Cimicomorpha</taxon>
        <taxon>Miridae</taxon>
        <taxon>Mirini</taxon>
        <taxon>Apolygus</taxon>
    </lineage>
</organism>
<keyword evidence="6 7" id="KW-0186">Copper</keyword>
<dbReference type="GO" id="GO:0004784">
    <property type="term" value="F:superoxide dismutase activity"/>
    <property type="evidence" value="ECO:0007669"/>
    <property type="project" value="UniProtKB-EC"/>
</dbReference>
<keyword evidence="11" id="KW-1185">Reference proteome</keyword>
<dbReference type="PRINTS" id="PR00068">
    <property type="entry name" value="CUZNDISMTASE"/>
</dbReference>
<keyword evidence="3 7" id="KW-0862">Zinc</keyword>
<dbReference type="EC" id="1.15.1.1" evidence="7"/>
<dbReference type="CDD" id="cd00305">
    <property type="entry name" value="Cu-Zn_Superoxide_Dismutase"/>
    <property type="match status" value="1"/>
</dbReference>
<comment type="catalytic activity">
    <reaction evidence="7">
        <text>2 superoxide + 2 H(+) = H2O2 + O2</text>
        <dbReference type="Rhea" id="RHEA:20696"/>
        <dbReference type="ChEBI" id="CHEBI:15378"/>
        <dbReference type="ChEBI" id="CHEBI:15379"/>
        <dbReference type="ChEBI" id="CHEBI:16240"/>
        <dbReference type="ChEBI" id="CHEBI:18421"/>
        <dbReference type="EC" id="1.15.1.1"/>
    </reaction>
</comment>
<evidence type="ECO:0000256" key="6">
    <source>
        <dbReference type="ARBA" id="ARBA00023008"/>
    </source>
</evidence>
<protein>
    <recommendedName>
        <fullName evidence="7">Superoxide dismutase [Cu-Zn]</fullName>
        <ecNumber evidence="7">1.15.1.1</ecNumber>
    </recommendedName>
</protein>
<dbReference type="InterPro" id="IPR024134">
    <property type="entry name" value="SOD_Cu/Zn_/chaperone"/>
</dbReference>
<dbReference type="Proteomes" id="UP000466442">
    <property type="component" value="Unassembled WGS sequence"/>
</dbReference>